<evidence type="ECO:0000313" key="2">
    <source>
        <dbReference type="Proteomes" id="UP000645517"/>
    </source>
</evidence>
<reference evidence="2" key="1">
    <citation type="journal article" date="2019" name="Int. J. Syst. Evol. Microbiol.">
        <title>The Global Catalogue of Microorganisms (GCM) 10K type strain sequencing project: providing services to taxonomists for standard genome sequencing and annotation.</title>
        <authorList>
            <consortium name="The Broad Institute Genomics Platform"/>
            <consortium name="The Broad Institute Genome Sequencing Center for Infectious Disease"/>
            <person name="Wu L."/>
            <person name="Ma J."/>
        </authorList>
    </citation>
    <scope>NUCLEOTIDE SEQUENCE [LARGE SCALE GENOMIC DNA]</scope>
    <source>
        <strain evidence="2">JCM 16918</strain>
    </source>
</reference>
<evidence type="ECO:0008006" key="3">
    <source>
        <dbReference type="Google" id="ProtNLM"/>
    </source>
</evidence>
<organism evidence="1 2">
    <name type="scientific">Deinococcus daejeonensis</name>
    <dbReference type="NCBI Taxonomy" id="1007098"/>
    <lineage>
        <taxon>Bacteria</taxon>
        <taxon>Thermotogati</taxon>
        <taxon>Deinococcota</taxon>
        <taxon>Deinococci</taxon>
        <taxon>Deinococcales</taxon>
        <taxon>Deinococcaceae</taxon>
        <taxon>Deinococcus</taxon>
    </lineage>
</organism>
<evidence type="ECO:0000313" key="1">
    <source>
        <dbReference type="EMBL" id="GGN40455.1"/>
    </source>
</evidence>
<dbReference type="InterPro" id="IPR023614">
    <property type="entry name" value="Porin_dom_sf"/>
</dbReference>
<dbReference type="EMBL" id="BMOR01000011">
    <property type="protein sequence ID" value="GGN40455.1"/>
    <property type="molecule type" value="Genomic_DNA"/>
</dbReference>
<dbReference type="Proteomes" id="UP000645517">
    <property type="component" value="Unassembled WGS sequence"/>
</dbReference>
<protein>
    <recommendedName>
        <fullName evidence="3">Fimbrial biogenesis outer membrane usher protein</fullName>
    </recommendedName>
</protein>
<name>A0ABQ2J8U6_9DEIO</name>
<accession>A0ABQ2J8U6</accession>
<gene>
    <name evidence="1" type="ORF">GCM10010842_25320</name>
</gene>
<proteinExistence type="predicted"/>
<dbReference type="SUPFAM" id="SSF56935">
    <property type="entry name" value="Porins"/>
    <property type="match status" value="1"/>
</dbReference>
<keyword evidence="2" id="KW-1185">Reference proteome</keyword>
<comment type="caution">
    <text evidence="1">The sequence shown here is derived from an EMBL/GenBank/DDBJ whole genome shotgun (WGS) entry which is preliminary data.</text>
</comment>
<sequence length="709" mass="73691">MLLALSAGAAAQSSPCAAEPTFVEAFVAGQTRGGTLAVILPDGVWVDPQILRASEANYAGSPVTCALGTFAPLNPQVDVRFDPAELTLTIRPQLNLLPGNTLDLNVPAQIYPPDATQPLLTAGVEGTLSRTQPGQATLTYHSTVHAGVSVGAGSGTVRVMVAGQPGSPPERVNLQAQATYDFTDQLSGAARVNATRADGQTTLSTTQITGVQLTAGDRRAYRLPELTFELPLDATVDLTVDGQALPAVRATAGTLRLRNIPLTSAAGLIEARITDDTGSRIETRRYELRDLTVTARAFSAQVQAGLKGTERAASLQGAYGITDQWSVTGQAELTGTDWDTQVGVRYATNNLNAGLSLTARPQAMTVAGNVALRRDAWQFGLSAQVTPLNLAASSVGGQVGWSGTNRNVTAEVQARPGQQAYVGKLSASARVNPQLTVSARAQVSREASQTGWLGGVTLTWLPRQNLTVATSGAVAASLAATRWEASSAVSWSITPEQTLTAAAQFSTLPERAARLGYSYVGPVAAAAAASTNGTWEVSGRAGVAWVAGRTYLTPDDPGPGLLVQAGVPGIPLRVNGTRVVTDARGEALVLLAPGTREVSVTPDFDTLPVTVSVREELRVVTMTGQGAAVVDWTGNFEAFVWVQLLDANGVPLPYASVDVQGARRADDEGWVLIPTFKAPLSASVTVDGAVSATCQVTLTPGVESARCAP</sequence>
<dbReference type="Gene3D" id="2.40.160.10">
    <property type="entry name" value="Porin"/>
    <property type="match status" value="1"/>
</dbReference>
<dbReference type="RefSeq" id="WP_189057381.1">
    <property type="nucleotide sequence ID" value="NZ_BMOR01000011.1"/>
</dbReference>